<evidence type="ECO:0000256" key="1">
    <source>
        <dbReference type="ARBA" id="ARBA00004236"/>
    </source>
</evidence>
<dbReference type="PROSITE" id="PS50111">
    <property type="entry name" value="CHEMOTAXIS_TRANSDUC_2"/>
    <property type="match status" value="1"/>
</dbReference>
<sequence length="561" mass="60843">MSIGKKIGIGFVTIIVVIIASLSIILNQIHNINKKVEKAIDEQVYQVELAEEIKFGLAMQGIYVREVAIDNTQKTRENLEYYQKYLDDKIQELSNVANTNELKEYTDEIIKNNNQFNADVETMWQYYNAGDEERAFEVINVDAEKSNIGILENAEKILSYQLEELDKVTASAKSTVSLTQTITISAIILATIIAIIILIYVRRAITNPLVKVVEAANLIAEGDLTHEDMKTRSKDEIGQLSLAFNKMKTNLHVLIKNVQSNAEHLTMAAEELSASTEEMTATSEDIAYRISETAETAATSASASNESAKAMDETAAGIQRIAESTQALNQNAEESATTALNGSKTVEKAQSQMKVIKDSTTLVNDLVQKLSKQSEEIGNITQVITNITDQTNLLALNAAIEAARAGEHGKGFAVVADEVRKLAEESKVSASKIVELTNIIKADTENVEKAVSNSLSSVSEGVEIITESGIAFNTIQDAIHSMNDQISDISAASQQISASAEQVAASIVEISNGSTSASDNVQMVAAAVQEQTATMVGVNDVAVDLADKSIELQELIKKFKV</sequence>
<evidence type="ECO:0000256" key="3">
    <source>
        <dbReference type="ARBA" id="ARBA00023136"/>
    </source>
</evidence>
<evidence type="ECO:0000256" key="5">
    <source>
        <dbReference type="ARBA" id="ARBA00029447"/>
    </source>
</evidence>
<feature type="domain" description="HAMP" evidence="9">
    <location>
        <begin position="203"/>
        <end position="256"/>
    </location>
</feature>
<dbReference type="PRINTS" id="PR00260">
    <property type="entry name" value="CHEMTRNSDUCR"/>
</dbReference>
<feature type="transmembrane region" description="Helical" evidence="7">
    <location>
        <begin position="7"/>
        <end position="26"/>
    </location>
</feature>
<dbReference type="RefSeq" id="WP_121212925.1">
    <property type="nucleotide sequence ID" value="NZ_JBBYAH010000001.1"/>
</dbReference>
<dbReference type="Pfam" id="PF12729">
    <property type="entry name" value="4HB_MCP_1"/>
    <property type="match status" value="1"/>
</dbReference>
<keyword evidence="7" id="KW-1133">Transmembrane helix</keyword>
<dbReference type="CDD" id="cd11386">
    <property type="entry name" value="MCP_signal"/>
    <property type="match status" value="1"/>
</dbReference>
<feature type="transmembrane region" description="Helical" evidence="7">
    <location>
        <begin position="182"/>
        <end position="201"/>
    </location>
</feature>
<dbReference type="Pfam" id="PF00672">
    <property type="entry name" value="HAMP"/>
    <property type="match status" value="1"/>
</dbReference>
<accession>A0A494ZAR7</accession>
<dbReference type="SUPFAM" id="SSF58104">
    <property type="entry name" value="Methyl-accepting chemotaxis protein (MCP) signaling domain"/>
    <property type="match status" value="1"/>
</dbReference>
<evidence type="ECO:0000256" key="7">
    <source>
        <dbReference type="SAM" id="Phobius"/>
    </source>
</evidence>
<comment type="subcellular location">
    <subcellularLocation>
        <location evidence="1">Cell membrane</location>
    </subcellularLocation>
</comment>
<dbReference type="EMBL" id="RBZN01000002">
    <property type="protein sequence ID" value="RKQ19735.1"/>
    <property type="molecule type" value="Genomic_DNA"/>
</dbReference>
<keyword evidence="11" id="KW-1185">Reference proteome</keyword>
<dbReference type="SMART" id="SM00304">
    <property type="entry name" value="HAMP"/>
    <property type="match status" value="1"/>
</dbReference>
<evidence type="ECO:0000259" key="8">
    <source>
        <dbReference type="PROSITE" id="PS50111"/>
    </source>
</evidence>
<dbReference type="Proteomes" id="UP000272238">
    <property type="component" value="Unassembled WGS sequence"/>
</dbReference>
<dbReference type="PANTHER" id="PTHR32089">
    <property type="entry name" value="METHYL-ACCEPTING CHEMOTAXIS PROTEIN MCPB"/>
    <property type="match status" value="1"/>
</dbReference>
<dbReference type="InterPro" id="IPR024478">
    <property type="entry name" value="HlyB_4HB_MCP"/>
</dbReference>
<dbReference type="GO" id="GO:0004888">
    <property type="term" value="F:transmembrane signaling receptor activity"/>
    <property type="evidence" value="ECO:0007669"/>
    <property type="project" value="InterPro"/>
</dbReference>
<dbReference type="PANTHER" id="PTHR32089:SF112">
    <property type="entry name" value="LYSOZYME-LIKE PROTEIN-RELATED"/>
    <property type="match status" value="1"/>
</dbReference>
<keyword evidence="7" id="KW-0812">Transmembrane</keyword>
<dbReference type="CDD" id="cd06225">
    <property type="entry name" value="HAMP"/>
    <property type="match status" value="1"/>
</dbReference>
<dbReference type="InterPro" id="IPR004090">
    <property type="entry name" value="Chemotax_Me-accpt_rcpt"/>
</dbReference>
<dbReference type="AlphaFoldDB" id="A0A494ZAR7"/>
<dbReference type="GO" id="GO:0006935">
    <property type="term" value="P:chemotaxis"/>
    <property type="evidence" value="ECO:0007669"/>
    <property type="project" value="InterPro"/>
</dbReference>
<evidence type="ECO:0000259" key="9">
    <source>
        <dbReference type="PROSITE" id="PS50885"/>
    </source>
</evidence>
<proteinExistence type="inferred from homology"/>
<evidence type="ECO:0000256" key="2">
    <source>
        <dbReference type="ARBA" id="ARBA00022475"/>
    </source>
</evidence>
<keyword evidence="3 7" id="KW-0472">Membrane</keyword>
<comment type="similarity">
    <text evidence="5">Belongs to the methyl-accepting chemotaxis (MCP) protein family.</text>
</comment>
<dbReference type="InterPro" id="IPR003660">
    <property type="entry name" value="HAMP_dom"/>
</dbReference>
<dbReference type="Gene3D" id="1.10.287.950">
    <property type="entry name" value="Methyl-accepting chemotaxis protein"/>
    <property type="match status" value="1"/>
</dbReference>
<protein>
    <submittedName>
        <fullName evidence="10">Methyl-accepting chemotaxis protein</fullName>
    </submittedName>
</protein>
<dbReference type="Gene3D" id="6.10.340.10">
    <property type="match status" value="1"/>
</dbReference>
<gene>
    <name evidence="10" type="ORF">D8M03_01575</name>
</gene>
<reference evidence="10 11" key="1">
    <citation type="journal article" date="2016" name="Antonie Van Leeuwenhoek">
        <title>Lysinibacillus endophyticus sp. nov., an indole-3-acetic acid producing endophytic bacterium isolated from corn root (Zea mays cv. Xinken-5).</title>
        <authorList>
            <person name="Yu J."/>
            <person name="Guan X."/>
            <person name="Liu C."/>
            <person name="Xiang W."/>
            <person name="Yu Z."/>
            <person name="Liu X."/>
            <person name="Wang G."/>
        </authorList>
    </citation>
    <scope>NUCLEOTIDE SEQUENCE [LARGE SCALE GENOMIC DNA]</scope>
    <source>
        <strain evidence="10 11">DSM 100506</strain>
    </source>
</reference>
<comment type="caution">
    <text evidence="10">The sequence shown here is derived from an EMBL/GenBank/DDBJ whole genome shotgun (WGS) entry which is preliminary data.</text>
</comment>
<keyword evidence="4 6" id="KW-0807">Transducer</keyword>
<dbReference type="SMART" id="SM00283">
    <property type="entry name" value="MA"/>
    <property type="match status" value="1"/>
</dbReference>
<dbReference type="OrthoDB" id="2168386at2"/>
<dbReference type="PROSITE" id="PS50885">
    <property type="entry name" value="HAMP"/>
    <property type="match status" value="1"/>
</dbReference>
<evidence type="ECO:0000313" key="10">
    <source>
        <dbReference type="EMBL" id="RKQ19735.1"/>
    </source>
</evidence>
<evidence type="ECO:0000313" key="11">
    <source>
        <dbReference type="Proteomes" id="UP000272238"/>
    </source>
</evidence>
<feature type="domain" description="Methyl-accepting transducer" evidence="8">
    <location>
        <begin position="275"/>
        <end position="511"/>
    </location>
</feature>
<dbReference type="GO" id="GO:0007165">
    <property type="term" value="P:signal transduction"/>
    <property type="evidence" value="ECO:0007669"/>
    <property type="project" value="UniProtKB-KW"/>
</dbReference>
<evidence type="ECO:0000256" key="6">
    <source>
        <dbReference type="PROSITE-ProRule" id="PRU00284"/>
    </source>
</evidence>
<organism evidence="10 11">
    <name type="scientific">Ureibacillus endophyticus</name>
    <dbReference type="NCBI Taxonomy" id="1978490"/>
    <lineage>
        <taxon>Bacteria</taxon>
        <taxon>Bacillati</taxon>
        <taxon>Bacillota</taxon>
        <taxon>Bacilli</taxon>
        <taxon>Bacillales</taxon>
        <taxon>Caryophanaceae</taxon>
        <taxon>Ureibacillus</taxon>
    </lineage>
</organism>
<name>A0A494ZAR7_9BACL</name>
<dbReference type="Pfam" id="PF00015">
    <property type="entry name" value="MCPsignal"/>
    <property type="match status" value="1"/>
</dbReference>
<dbReference type="InterPro" id="IPR004089">
    <property type="entry name" value="MCPsignal_dom"/>
</dbReference>
<dbReference type="GO" id="GO:0005886">
    <property type="term" value="C:plasma membrane"/>
    <property type="evidence" value="ECO:0007669"/>
    <property type="project" value="UniProtKB-SubCell"/>
</dbReference>
<evidence type="ECO:0000256" key="4">
    <source>
        <dbReference type="ARBA" id="ARBA00023224"/>
    </source>
</evidence>
<keyword evidence="2" id="KW-1003">Cell membrane</keyword>